<name>A0A1N7EZX8_9EURY</name>
<organism evidence="2 3">
    <name type="scientific">Natronorubrum daqingense</name>
    <dbReference type="NCBI Taxonomy" id="588898"/>
    <lineage>
        <taxon>Archaea</taxon>
        <taxon>Methanobacteriati</taxon>
        <taxon>Methanobacteriota</taxon>
        <taxon>Stenosarchaea group</taxon>
        <taxon>Halobacteria</taxon>
        <taxon>Halobacteriales</taxon>
        <taxon>Natrialbaceae</taxon>
        <taxon>Natronorubrum</taxon>
    </lineage>
</organism>
<sequence length="185" mass="20358">MSYPRYTLTHGSTFDVPQIVDRSSDTELPRLTSNPIYTADRRGEILISFGSTPKPSGVHNPFGPERSMLMERVERPIDHIFFCIPSELPYTLKGVGSKLAGSRIRRAITIQSERPGTYKGTGSSSQSTSTQQINGRYPHTTHPLDEPAGSVQVDGVSTSVPGNGQRGRSGVRHVVRITIGWWVHT</sequence>
<evidence type="ECO:0000313" key="2">
    <source>
        <dbReference type="EMBL" id="SIR93693.1"/>
    </source>
</evidence>
<protein>
    <submittedName>
        <fullName evidence="2">Uncharacterized protein</fullName>
    </submittedName>
</protein>
<gene>
    <name evidence="2" type="ORF">SAMN05421809_2913</name>
</gene>
<accession>A0A1N7EZX8</accession>
<feature type="compositionally biased region" description="Low complexity" evidence="1">
    <location>
        <begin position="120"/>
        <end position="132"/>
    </location>
</feature>
<feature type="region of interest" description="Disordered" evidence="1">
    <location>
        <begin position="112"/>
        <end position="150"/>
    </location>
</feature>
<evidence type="ECO:0000256" key="1">
    <source>
        <dbReference type="SAM" id="MobiDB-lite"/>
    </source>
</evidence>
<evidence type="ECO:0000313" key="3">
    <source>
        <dbReference type="Proteomes" id="UP000185687"/>
    </source>
</evidence>
<reference evidence="2 3" key="1">
    <citation type="submission" date="2017-01" db="EMBL/GenBank/DDBJ databases">
        <authorList>
            <person name="Mah S.A."/>
            <person name="Swanson W.J."/>
            <person name="Moy G.W."/>
            <person name="Vacquier V.D."/>
        </authorList>
    </citation>
    <scope>NUCLEOTIDE SEQUENCE [LARGE SCALE GENOMIC DNA]</scope>
    <source>
        <strain evidence="2 3">CGMCC 1.8909</strain>
    </source>
</reference>
<dbReference type="Proteomes" id="UP000185687">
    <property type="component" value="Unassembled WGS sequence"/>
</dbReference>
<dbReference type="EMBL" id="FTNP01000005">
    <property type="protein sequence ID" value="SIR93693.1"/>
    <property type="molecule type" value="Genomic_DNA"/>
</dbReference>
<proteinExistence type="predicted"/>
<dbReference type="AlphaFoldDB" id="A0A1N7EZX8"/>
<keyword evidence="3" id="KW-1185">Reference proteome</keyword>